<dbReference type="SMART" id="SM00382">
    <property type="entry name" value="AAA"/>
    <property type="match status" value="1"/>
</dbReference>
<evidence type="ECO:0000256" key="1">
    <source>
        <dbReference type="ARBA" id="ARBA00004141"/>
    </source>
</evidence>
<gene>
    <name evidence="15" type="ORF">GCM10010170_021800</name>
</gene>
<dbReference type="InterPro" id="IPR035906">
    <property type="entry name" value="MetI-like_sf"/>
</dbReference>
<keyword evidence="6 11" id="KW-0812">Transmembrane</keyword>
<dbReference type="InterPro" id="IPR003593">
    <property type="entry name" value="AAA+_ATPase"/>
</dbReference>
<dbReference type="Gene3D" id="3.40.50.300">
    <property type="entry name" value="P-loop containing nucleotide triphosphate hydrolases"/>
    <property type="match status" value="1"/>
</dbReference>
<dbReference type="PROSITE" id="PS50928">
    <property type="entry name" value="ABC_TM1"/>
    <property type="match status" value="1"/>
</dbReference>
<comment type="similarity">
    <text evidence="3">Belongs to the ABC transporter superfamily.</text>
</comment>
<keyword evidence="8" id="KW-0067">ATP-binding</keyword>
<evidence type="ECO:0000256" key="5">
    <source>
        <dbReference type="ARBA" id="ARBA00022475"/>
    </source>
</evidence>
<evidence type="ECO:0000313" key="15">
    <source>
        <dbReference type="EMBL" id="GAA2339560.1"/>
    </source>
</evidence>
<evidence type="ECO:0000256" key="8">
    <source>
        <dbReference type="ARBA" id="ARBA00022840"/>
    </source>
</evidence>
<evidence type="ECO:0000256" key="3">
    <source>
        <dbReference type="ARBA" id="ARBA00005417"/>
    </source>
</evidence>
<evidence type="ECO:0000256" key="6">
    <source>
        <dbReference type="ARBA" id="ARBA00022692"/>
    </source>
</evidence>
<dbReference type="Proteomes" id="UP001501444">
    <property type="component" value="Unassembled WGS sequence"/>
</dbReference>
<dbReference type="Gene3D" id="1.10.3720.10">
    <property type="entry name" value="MetI-like"/>
    <property type="match status" value="1"/>
</dbReference>
<dbReference type="InterPro" id="IPR000515">
    <property type="entry name" value="MetI-like"/>
</dbReference>
<name>A0ABP5SXW2_9ACTN</name>
<comment type="caution">
    <text evidence="15">The sequence shown here is derived from an EMBL/GenBank/DDBJ whole genome shotgun (WGS) entry which is preliminary data.</text>
</comment>
<keyword evidence="9 11" id="KW-1133">Transmembrane helix</keyword>
<evidence type="ECO:0000313" key="16">
    <source>
        <dbReference type="Proteomes" id="UP001501444"/>
    </source>
</evidence>
<dbReference type="Pfam" id="PF00005">
    <property type="entry name" value="ABC_tran"/>
    <property type="match status" value="1"/>
</dbReference>
<feature type="transmembrane region" description="Helical" evidence="11">
    <location>
        <begin position="91"/>
        <end position="114"/>
    </location>
</feature>
<feature type="transmembrane region" description="Helical" evidence="11">
    <location>
        <begin position="31"/>
        <end position="51"/>
    </location>
</feature>
<keyword evidence="7" id="KW-0547">Nucleotide-binding</keyword>
<keyword evidence="16" id="KW-1185">Reference proteome</keyword>
<dbReference type="EMBL" id="BAAARV010000019">
    <property type="protein sequence ID" value="GAA2339560.1"/>
    <property type="molecule type" value="Genomic_DNA"/>
</dbReference>
<keyword evidence="10 11" id="KW-0472">Membrane</keyword>
<keyword evidence="4 11" id="KW-0813">Transport</keyword>
<comment type="subcellular location">
    <subcellularLocation>
        <location evidence="11">Cell membrane</location>
        <topology evidence="11">Multi-pass membrane protein</topology>
    </subcellularLocation>
    <subcellularLocation>
        <location evidence="2">Cell membrane</location>
        <topology evidence="2">Peripheral membrane protein</topology>
    </subcellularLocation>
    <subcellularLocation>
        <location evidence="1">Membrane</location>
        <topology evidence="1">Multi-pass membrane protein</topology>
    </subcellularLocation>
</comment>
<evidence type="ECO:0000259" key="14">
    <source>
        <dbReference type="PROSITE" id="PS50928"/>
    </source>
</evidence>
<dbReference type="CDD" id="cd03257">
    <property type="entry name" value="ABC_NikE_OppD_transporters"/>
    <property type="match status" value="1"/>
</dbReference>
<protein>
    <submittedName>
        <fullName evidence="15">Dipeptide/oligopeptide/nickel ABC transporter permease/ATP-binding protein</fullName>
    </submittedName>
</protein>
<accession>A0ABP5SXW2</accession>
<evidence type="ECO:0000256" key="7">
    <source>
        <dbReference type="ARBA" id="ARBA00022741"/>
    </source>
</evidence>
<feature type="transmembrane region" description="Helical" evidence="11">
    <location>
        <begin position="259"/>
        <end position="279"/>
    </location>
</feature>
<proteinExistence type="inferred from homology"/>
<comment type="similarity">
    <text evidence="11">Belongs to the binding-protein-dependent transport system permease family.</text>
</comment>
<feature type="transmembrane region" description="Helical" evidence="11">
    <location>
        <begin position="126"/>
        <end position="147"/>
    </location>
</feature>
<dbReference type="Pfam" id="PF12911">
    <property type="entry name" value="OppC_N"/>
    <property type="match status" value="1"/>
</dbReference>
<evidence type="ECO:0000256" key="11">
    <source>
        <dbReference type="RuleBase" id="RU363032"/>
    </source>
</evidence>
<dbReference type="InterPro" id="IPR050388">
    <property type="entry name" value="ABC_Ni/Peptide_Import"/>
</dbReference>
<evidence type="ECO:0000256" key="12">
    <source>
        <dbReference type="SAM" id="MobiDB-lite"/>
    </source>
</evidence>
<evidence type="ECO:0000256" key="10">
    <source>
        <dbReference type="ARBA" id="ARBA00023136"/>
    </source>
</evidence>
<feature type="compositionally biased region" description="Low complexity" evidence="12">
    <location>
        <begin position="307"/>
        <end position="317"/>
    </location>
</feature>
<dbReference type="InterPro" id="IPR003439">
    <property type="entry name" value="ABC_transporter-like_ATP-bd"/>
</dbReference>
<sequence>MPDRELAAGAGTSKLAVTFGRFVRHKVGMTALVVLVLVILAAIIVPALWTYGYSDITPDLSQSPSAEHPMGTDTLGRDLLALVLRGMQQSLLIAFSVTIIACLIGVVLGVVSGYFGRYVDAAVMRLVDLVLTLPTLALAAFLGSVVAGRGVSWLGLALVLGSLMWTSVARLVRGVVLSLRELAFVDAARVMGASPARIMFRHLVPSVSDHIVVAGTLMFGVAILAESSLSFLGFGVQPPDTSLGLLVANAQSAVLTRPWLFYFPGLLIITIVLSVNYVGEGLRDAFNPKSSPTNPLATPRRRRRRTAPAQRRAAAPAPSGALLTLTDLSVRFGEHLAVDSVTLEIQPGEVLALVGESGSGKSLTGLSVLGLLPNSAIGDGSVRFAGDELSDLTFNQWRAYRGRRIAMILQDPSTTLNPVLTIGAQFLDSMRLSGNVTRAAARRRAIELMESVAIKDASARLDQYPHQLSGGMRQRIAIALAMVHDPELIIADEPTTALDVTVQSQVMATLALARERTGAAMLFITHDLALVAGIADRVAVMYQGRIVEEQDVFAIFDAPRADYTRRLLSLAPRIGGGAVEPR</sequence>
<feature type="domain" description="ABC transmembrane type-1" evidence="14">
    <location>
        <begin position="87"/>
        <end position="279"/>
    </location>
</feature>
<reference evidence="16" key="1">
    <citation type="journal article" date="2019" name="Int. J. Syst. Evol. Microbiol.">
        <title>The Global Catalogue of Microorganisms (GCM) 10K type strain sequencing project: providing services to taxonomists for standard genome sequencing and annotation.</title>
        <authorList>
            <consortium name="The Broad Institute Genomics Platform"/>
            <consortium name="The Broad Institute Genome Sequencing Center for Infectious Disease"/>
            <person name="Wu L."/>
            <person name="Ma J."/>
        </authorList>
    </citation>
    <scope>NUCLEOTIDE SEQUENCE [LARGE SCALE GENOMIC DNA]</scope>
    <source>
        <strain evidence="16">JCM 3272</strain>
    </source>
</reference>
<dbReference type="CDD" id="cd06261">
    <property type="entry name" value="TM_PBP2"/>
    <property type="match status" value="1"/>
</dbReference>
<evidence type="ECO:0000256" key="4">
    <source>
        <dbReference type="ARBA" id="ARBA00022448"/>
    </source>
</evidence>
<dbReference type="InterPro" id="IPR025966">
    <property type="entry name" value="OppC_N"/>
</dbReference>
<dbReference type="SUPFAM" id="SSF52540">
    <property type="entry name" value="P-loop containing nucleoside triphosphate hydrolases"/>
    <property type="match status" value="1"/>
</dbReference>
<dbReference type="PANTHER" id="PTHR43297:SF2">
    <property type="entry name" value="DIPEPTIDE TRANSPORT ATP-BINDING PROTEIN DPPD"/>
    <property type="match status" value="1"/>
</dbReference>
<dbReference type="Pfam" id="PF00528">
    <property type="entry name" value="BPD_transp_1"/>
    <property type="match status" value="1"/>
</dbReference>
<dbReference type="SUPFAM" id="SSF161098">
    <property type="entry name" value="MetI-like"/>
    <property type="match status" value="1"/>
</dbReference>
<dbReference type="PROSITE" id="PS00211">
    <property type="entry name" value="ABC_TRANSPORTER_1"/>
    <property type="match status" value="1"/>
</dbReference>
<dbReference type="PROSITE" id="PS50893">
    <property type="entry name" value="ABC_TRANSPORTER_2"/>
    <property type="match status" value="1"/>
</dbReference>
<evidence type="ECO:0000256" key="2">
    <source>
        <dbReference type="ARBA" id="ARBA00004202"/>
    </source>
</evidence>
<dbReference type="RefSeq" id="WP_344612182.1">
    <property type="nucleotide sequence ID" value="NZ_BAAARV010000019.1"/>
</dbReference>
<evidence type="ECO:0000256" key="9">
    <source>
        <dbReference type="ARBA" id="ARBA00022989"/>
    </source>
</evidence>
<dbReference type="PANTHER" id="PTHR43297">
    <property type="entry name" value="OLIGOPEPTIDE TRANSPORT ATP-BINDING PROTEIN APPD"/>
    <property type="match status" value="1"/>
</dbReference>
<keyword evidence="5" id="KW-1003">Cell membrane</keyword>
<feature type="region of interest" description="Disordered" evidence="12">
    <location>
        <begin position="288"/>
        <end position="317"/>
    </location>
</feature>
<organism evidence="15 16">
    <name type="scientific">Dactylosporangium salmoneum</name>
    <dbReference type="NCBI Taxonomy" id="53361"/>
    <lineage>
        <taxon>Bacteria</taxon>
        <taxon>Bacillati</taxon>
        <taxon>Actinomycetota</taxon>
        <taxon>Actinomycetes</taxon>
        <taxon>Micromonosporales</taxon>
        <taxon>Micromonosporaceae</taxon>
        <taxon>Dactylosporangium</taxon>
    </lineage>
</organism>
<feature type="domain" description="ABC transporter" evidence="13">
    <location>
        <begin position="323"/>
        <end position="568"/>
    </location>
</feature>
<dbReference type="InterPro" id="IPR027417">
    <property type="entry name" value="P-loop_NTPase"/>
</dbReference>
<feature type="transmembrane region" description="Helical" evidence="11">
    <location>
        <begin position="153"/>
        <end position="172"/>
    </location>
</feature>
<dbReference type="InterPro" id="IPR017871">
    <property type="entry name" value="ABC_transporter-like_CS"/>
</dbReference>
<evidence type="ECO:0000259" key="13">
    <source>
        <dbReference type="PROSITE" id="PS50893"/>
    </source>
</evidence>